<dbReference type="GO" id="GO:0008703">
    <property type="term" value="F:5-amino-6-(5-phosphoribosylamino)uracil reductase activity"/>
    <property type="evidence" value="ECO:0007669"/>
    <property type="project" value="InterPro"/>
</dbReference>
<organism evidence="2 3">
    <name type="scientific">Baekduia soli</name>
    <dbReference type="NCBI Taxonomy" id="496014"/>
    <lineage>
        <taxon>Bacteria</taxon>
        <taxon>Bacillati</taxon>
        <taxon>Actinomycetota</taxon>
        <taxon>Thermoleophilia</taxon>
        <taxon>Solirubrobacterales</taxon>
        <taxon>Baekduiaceae</taxon>
        <taxon>Baekduia</taxon>
    </lineage>
</organism>
<name>A0A5B8UCN1_9ACTN</name>
<dbReference type="InterPro" id="IPR050765">
    <property type="entry name" value="Riboflavin_Biosynth_HTPR"/>
</dbReference>
<dbReference type="OrthoDB" id="7949219at2"/>
<sequence>MRTVIYSMSMSLDGYVNGPDGSFDWGAPDAELHQFHNDRVRTQTHQVCGRNLYEIMRYWETPQDDWGPIEHDFAGVWNPLSKIVVSSTLTDADLGPNARLATASVADEVRAITEGVVGVGGATLASALAREDLIDDYSVFVYPVLVGGGTPFFATDVSQTSLTLVEHRQFAGGVTHLHYRRE</sequence>
<dbReference type="Gene3D" id="3.40.430.10">
    <property type="entry name" value="Dihydrofolate Reductase, subunit A"/>
    <property type="match status" value="1"/>
</dbReference>
<accession>A0A5B8UCN1</accession>
<dbReference type="InterPro" id="IPR024072">
    <property type="entry name" value="DHFR-like_dom_sf"/>
</dbReference>
<dbReference type="EMBL" id="CP042430">
    <property type="protein sequence ID" value="QEC50724.1"/>
    <property type="molecule type" value="Genomic_DNA"/>
</dbReference>
<dbReference type="SUPFAM" id="SSF53597">
    <property type="entry name" value="Dihydrofolate reductase-like"/>
    <property type="match status" value="1"/>
</dbReference>
<dbReference type="AlphaFoldDB" id="A0A5B8UCN1"/>
<protein>
    <submittedName>
        <fullName evidence="2">Dihydrofolate reductase</fullName>
    </submittedName>
</protein>
<evidence type="ECO:0000313" key="3">
    <source>
        <dbReference type="Proteomes" id="UP000321805"/>
    </source>
</evidence>
<reference evidence="2 3" key="1">
    <citation type="journal article" date="2018" name="J. Microbiol.">
        <title>Baekduia soli gen. nov., sp. nov., a novel bacterium isolated from the soil of Baekdu Mountain and proposal of a novel family name, Baekduiaceae fam. nov.</title>
        <authorList>
            <person name="An D.S."/>
            <person name="Siddiqi M.Z."/>
            <person name="Kim K.H."/>
            <person name="Yu H.S."/>
            <person name="Im W.T."/>
        </authorList>
    </citation>
    <scope>NUCLEOTIDE SEQUENCE [LARGE SCALE GENOMIC DNA]</scope>
    <source>
        <strain evidence="2 3">BR7-21</strain>
    </source>
</reference>
<gene>
    <name evidence="2" type="ORF">FSW04_10265</name>
</gene>
<proteinExistence type="predicted"/>
<evidence type="ECO:0000259" key="1">
    <source>
        <dbReference type="Pfam" id="PF01872"/>
    </source>
</evidence>
<dbReference type="KEGG" id="bsol:FSW04_10265"/>
<dbReference type="GO" id="GO:0009231">
    <property type="term" value="P:riboflavin biosynthetic process"/>
    <property type="evidence" value="ECO:0007669"/>
    <property type="project" value="InterPro"/>
</dbReference>
<evidence type="ECO:0000313" key="2">
    <source>
        <dbReference type="EMBL" id="QEC50724.1"/>
    </source>
</evidence>
<dbReference type="InterPro" id="IPR002734">
    <property type="entry name" value="RibDG_C"/>
</dbReference>
<dbReference type="Pfam" id="PF01872">
    <property type="entry name" value="RibD_C"/>
    <property type="match status" value="1"/>
</dbReference>
<dbReference type="PANTHER" id="PTHR38011">
    <property type="entry name" value="DIHYDROFOLATE REDUCTASE FAMILY PROTEIN (AFU_ORTHOLOGUE AFUA_8G06820)"/>
    <property type="match status" value="1"/>
</dbReference>
<keyword evidence="3" id="KW-1185">Reference proteome</keyword>
<feature type="domain" description="Bacterial bifunctional deaminase-reductase C-terminal" evidence="1">
    <location>
        <begin position="2"/>
        <end position="174"/>
    </location>
</feature>
<dbReference type="PANTHER" id="PTHR38011:SF11">
    <property type="entry name" value="2,5-DIAMINO-6-RIBOSYLAMINO-4(3H)-PYRIMIDINONE 5'-PHOSPHATE REDUCTASE"/>
    <property type="match status" value="1"/>
</dbReference>
<dbReference type="Proteomes" id="UP000321805">
    <property type="component" value="Chromosome"/>
</dbReference>